<organism evidence="2 3">
    <name type="scientific">Cymbomonas tetramitiformis</name>
    <dbReference type="NCBI Taxonomy" id="36881"/>
    <lineage>
        <taxon>Eukaryota</taxon>
        <taxon>Viridiplantae</taxon>
        <taxon>Chlorophyta</taxon>
        <taxon>Pyramimonadophyceae</taxon>
        <taxon>Pyramimonadales</taxon>
        <taxon>Pyramimonadaceae</taxon>
        <taxon>Cymbomonas</taxon>
    </lineage>
</organism>
<feature type="compositionally biased region" description="Basic residues" evidence="1">
    <location>
        <begin position="108"/>
        <end position="124"/>
    </location>
</feature>
<keyword evidence="3" id="KW-1185">Reference proteome</keyword>
<gene>
    <name evidence="2" type="ORF">CYMTET_16870</name>
</gene>
<dbReference type="EMBL" id="LGRX02007458">
    <property type="protein sequence ID" value="KAK3274977.1"/>
    <property type="molecule type" value="Genomic_DNA"/>
</dbReference>
<evidence type="ECO:0000313" key="3">
    <source>
        <dbReference type="Proteomes" id="UP001190700"/>
    </source>
</evidence>
<sequence>MLPVGYRDPLGPDAPAVSLLTTRKGGYWSHRLYEYCNALLGQFGEDEIYEEFEECMGKNEGGSCPSFANALCNKACGGSVPDAGDGGLNNSAEPPQPQDHKNANKGSATKKKGKKKKKVKQTEL</sequence>
<comment type="caution">
    <text evidence="2">The sequence shown here is derived from an EMBL/GenBank/DDBJ whole genome shotgun (WGS) entry which is preliminary data.</text>
</comment>
<proteinExistence type="predicted"/>
<name>A0AAE0GBJ5_9CHLO</name>
<dbReference type="Proteomes" id="UP001190700">
    <property type="component" value="Unassembled WGS sequence"/>
</dbReference>
<protein>
    <submittedName>
        <fullName evidence="2">Uncharacterized protein</fullName>
    </submittedName>
</protein>
<feature type="region of interest" description="Disordered" evidence="1">
    <location>
        <begin position="83"/>
        <end position="124"/>
    </location>
</feature>
<evidence type="ECO:0000313" key="2">
    <source>
        <dbReference type="EMBL" id="KAK3274977.1"/>
    </source>
</evidence>
<dbReference type="AlphaFoldDB" id="A0AAE0GBJ5"/>
<evidence type="ECO:0000256" key="1">
    <source>
        <dbReference type="SAM" id="MobiDB-lite"/>
    </source>
</evidence>
<reference evidence="2 3" key="1">
    <citation type="journal article" date="2015" name="Genome Biol. Evol.">
        <title>Comparative Genomics of a Bacterivorous Green Alga Reveals Evolutionary Causalities and Consequences of Phago-Mixotrophic Mode of Nutrition.</title>
        <authorList>
            <person name="Burns J.A."/>
            <person name="Paasch A."/>
            <person name="Narechania A."/>
            <person name="Kim E."/>
        </authorList>
    </citation>
    <scope>NUCLEOTIDE SEQUENCE [LARGE SCALE GENOMIC DNA]</scope>
    <source>
        <strain evidence="2 3">PLY_AMNH</strain>
    </source>
</reference>
<accession>A0AAE0GBJ5</accession>